<proteinExistence type="predicted"/>
<accession>A0AAV2T6M0</accession>
<organism evidence="2 3">
    <name type="scientific">Calicophoron daubneyi</name>
    <name type="common">Rumen fluke</name>
    <name type="synonym">Paramphistomum daubneyi</name>
    <dbReference type="NCBI Taxonomy" id="300641"/>
    <lineage>
        <taxon>Eukaryota</taxon>
        <taxon>Metazoa</taxon>
        <taxon>Spiralia</taxon>
        <taxon>Lophotrochozoa</taxon>
        <taxon>Platyhelminthes</taxon>
        <taxon>Trematoda</taxon>
        <taxon>Digenea</taxon>
        <taxon>Plagiorchiida</taxon>
        <taxon>Pronocephalata</taxon>
        <taxon>Paramphistomoidea</taxon>
        <taxon>Paramphistomidae</taxon>
        <taxon>Calicophoron</taxon>
    </lineage>
</organism>
<reference evidence="2" key="1">
    <citation type="submission" date="2024-06" db="EMBL/GenBank/DDBJ databases">
        <authorList>
            <person name="Liu X."/>
            <person name="Lenzi L."/>
            <person name="Haldenby T S."/>
            <person name="Uol C."/>
        </authorList>
    </citation>
    <scope>NUCLEOTIDE SEQUENCE</scope>
</reference>
<comment type="caution">
    <text evidence="2">The sequence shown here is derived from an EMBL/GenBank/DDBJ whole genome shotgun (WGS) entry which is preliminary data.</text>
</comment>
<evidence type="ECO:0000313" key="3">
    <source>
        <dbReference type="Proteomes" id="UP001497525"/>
    </source>
</evidence>
<protein>
    <submittedName>
        <fullName evidence="2">Uncharacterized protein</fullName>
    </submittedName>
</protein>
<dbReference type="AlphaFoldDB" id="A0AAV2T6M0"/>
<dbReference type="Proteomes" id="UP001497525">
    <property type="component" value="Unassembled WGS sequence"/>
</dbReference>
<evidence type="ECO:0000313" key="2">
    <source>
        <dbReference type="EMBL" id="CAL5133088.1"/>
    </source>
</evidence>
<gene>
    <name evidence="2" type="ORF">CDAUBV1_LOCUS6373</name>
</gene>
<feature type="compositionally biased region" description="Basic and acidic residues" evidence="1">
    <location>
        <begin position="140"/>
        <end position="156"/>
    </location>
</feature>
<name>A0AAV2T6M0_CALDB</name>
<evidence type="ECO:0000256" key="1">
    <source>
        <dbReference type="SAM" id="MobiDB-lite"/>
    </source>
</evidence>
<dbReference type="EMBL" id="CAXLJL010000156">
    <property type="protein sequence ID" value="CAL5133088.1"/>
    <property type="molecule type" value="Genomic_DNA"/>
</dbReference>
<feature type="region of interest" description="Disordered" evidence="1">
    <location>
        <begin position="136"/>
        <end position="168"/>
    </location>
</feature>
<sequence>MEDLDRHRVGLFLLQLMLEDPDALSLCSLSELASIYSEELGIRMDNEHRRKFIRIVCSVVCDLVNYEHPLVPCPARIGEIKSEFPINQPEVRVEKMGANVQQSNKQLSTKSIWPSAQRRIVLLSRDEVIALNSAAGAKTRSVDADSDKQEMDDVPKINRKPRKSPVAKEEYTYRSPLVAAYSNDQSFLSSTNTCRNQTICPPQPGQKLRGLLLNESVQLSSASQQQQKTLPDFPTPFRSFESPILSALTKNVTGMVSNNVNGDVIKSTGLVVPISQSTIAPLSSPSVSLSYGSVSANVITPLSGSVLNRSIITLSDNNPQSYIAVKRQLSEAVVSIRRASSRLIEET</sequence>